<evidence type="ECO:0000313" key="5">
    <source>
        <dbReference type="Proteomes" id="UP001311232"/>
    </source>
</evidence>
<keyword evidence="1" id="KW-0479">Metal-binding</keyword>
<dbReference type="AlphaFoldDB" id="A0AAV9QM51"/>
<organism evidence="4 5">
    <name type="scientific">Crenichthys baileyi</name>
    <name type="common">White River springfish</name>
    <dbReference type="NCBI Taxonomy" id="28760"/>
    <lineage>
        <taxon>Eukaryota</taxon>
        <taxon>Metazoa</taxon>
        <taxon>Chordata</taxon>
        <taxon>Craniata</taxon>
        <taxon>Vertebrata</taxon>
        <taxon>Euteleostomi</taxon>
        <taxon>Actinopterygii</taxon>
        <taxon>Neopterygii</taxon>
        <taxon>Teleostei</taxon>
        <taxon>Neoteleostei</taxon>
        <taxon>Acanthomorphata</taxon>
        <taxon>Ovalentaria</taxon>
        <taxon>Atherinomorphae</taxon>
        <taxon>Cyprinodontiformes</taxon>
        <taxon>Goodeidae</taxon>
        <taxon>Crenichthys</taxon>
    </lineage>
</organism>
<evidence type="ECO:0000256" key="1">
    <source>
        <dbReference type="PROSITE-ProRule" id="PRU00047"/>
    </source>
</evidence>
<dbReference type="EMBL" id="JAHHUM010003047">
    <property type="protein sequence ID" value="KAK5598576.1"/>
    <property type="molecule type" value="Genomic_DNA"/>
</dbReference>
<keyword evidence="1" id="KW-0863">Zinc-finger</keyword>
<dbReference type="Proteomes" id="UP001311232">
    <property type="component" value="Unassembled WGS sequence"/>
</dbReference>
<dbReference type="SUPFAM" id="SSF57756">
    <property type="entry name" value="Retrovirus zinc finger-like domains"/>
    <property type="match status" value="1"/>
</dbReference>
<dbReference type="GO" id="GO:0008270">
    <property type="term" value="F:zinc ion binding"/>
    <property type="evidence" value="ECO:0007669"/>
    <property type="project" value="UniProtKB-KW"/>
</dbReference>
<sequence>MLTGASGGRGTPGPPVADIEELAESVFQQLWLLPLDQLKERMLKSIEQIVQHSEVTTEEVATSNNLQSTQAATEQMDLAEKCSQLRINSQALQEEVRRQMNASVAVPREQRLKMAIELKERLLLTSREVDADEQYSTDFIQRKFLSPRESELYETVRLLREEIDEMRKTMTSSQAAHQTRRNVKRECKGCEEQNISDQCEHCFKCGEAGHFSRGCRGPKRLTVKPDGMSVNTQTSTHSQQHTAFRGKAEEEVYERLCERIRQLEA</sequence>
<comment type="caution">
    <text evidence="4">The sequence shown here is derived from an EMBL/GenBank/DDBJ whole genome shotgun (WGS) entry which is preliminary data.</text>
</comment>
<protein>
    <recommendedName>
        <fullName evidence="3">CCHC-type domain-containing protein</fullName>
    </recommendedName>
</protein>
<reference evidence="4 5" key="1">
    <citation type="submission" date="2021-06" db="EMBL/GenBank/DDBJ databases">
        <authorList>
            <person name="Palmer J.M."/>
        </authorList>
    </citation>
    <scope>NUCLEOTIDE SEQUENCE [LARGE SCALE GENOMIC DNA]</scope>
    <source>
        <strain evidence="4 5">MEX-2019</strain>
        <tissue evidence="4">Muscle</tissue>
    </source>
</reference>
<evidence type="ECO:0000313" key="4">
    <source>
        <dbReference type="EMBL" id="KAK5598576.1"/>
    </source>
</evidence>
<keyword evidence="1" id="KW-0862">Zinc</keyword>
<feature type="coiled-coil region" evidence="2">
    <location>
        <begin position="149"/>
        <end position="176"/>
    </location>
</feature>
<keyword evidence="5" id="KW-1185">Reference proteome</keyword>
<name>A0AAV9QM51_9TELE</name>
<gene>
    <name evidence="4" type="ORF">CRENBAI_007954</name>
</gene>
<feature type="domain" description="CCHC-type" evidence="3">
    <location>
        <begin position="202"/>
        <end position="216"/>
    </location>
</feature>
<dbReference type="InterPro" id="IPR001878">
    <property type="entry name" value="Znf_CCHC"/>
</dbReference>
<dbReference type="InterPro" id="IPR036875">
    <property type="entry name" value="Znf_CCHC_sf"/>
</dbReference>
<keyword evidence="2" id="KW-0175">Coiled coil</keyword>
<evidence type="ECO:0000256" key="2">
    <source>
        <dbReference type="SAM" id="Coils"/>
    </source>
</evidence>
<evidence type="ECO:0000259" key="3">
    <source>
        <dbReference type="PROSITE" id="PS50158"/>
    </source>
</evidence>
<accession>A0AAV9QM51</accession>
<proteinExistence type="predicted"/>
<dbReference type="GO" id="GO:0003676">
    <property type="term" value="F:nucleic acid binding"/>
    <property type="evidence" value="ECO:0007669"/>
    <property type="project" value="InterPro"/>
</dbReference>
<dbReference type="PROSITE" id="PS50158">
    <property type="entry name" value="ZF_CCHC"/>
    <property type="match status" value="1"/>
</dbReference>